<protein>
    <submittedName>
        <fullName evidence="1">Pentapeptide repeat-containing protein</fullName>
    </submittedName>
</protein>
<dbReference type="OrthoDB" id="7857029at2"/>
<dbReference type="RefSeq" id="WP_079600115.1">
    <property type="nucleotide sequence ID" value="NZ_LT670817.1"/>
</dbReference>
<organism evidence="1 2">
    <name type="scientific">Bradyrhizobium erythrophlei</name>
    <dbReference type="NCBI Taxonomy" id="1437360"/>
    <lineage>
        <taxon>Bacteria</taxon>
        <taxon>Pseudomonadati</taxon>
        <taxon>Pseudomonadota</taxon>
        <taxon>Alphaproteobacteria</taxon>
        <taxon>Hyphomicrobiales</taxon>
        <taxon>Nitrobacteraceae</taxon>
        <taxon>Bradyrhizobium</taxon>
    </lineage>
</organism>
<evidence type="ECO:0000313" key="2">
    <source>
        <dbReference type="Proteomes" id="UP000189796"/>
    </source>
</evidence>
<name>A0A1M5I799_9BRAD</name>
<proteinExistence type="predicted"/>
<sequence length="365" mass="42019">MKISAFETEALPPDFWEQAQRFLSLKEGNFIAQVDHLGWDRSRDFRHADLAGIDFSNCDLRGFDFSGSDLRNCYGTRVKWDATTIFTRADARGSLFEYAIQKADYFDTHPEDYETVKRLAGEIWTNAILGVEELLQRNKRGGSSLKIAQAVFDETKSTVVRSDILRFMRIASESEEEHKAFIFNTFARFSDQQSIVVAGIRALAGFYRDDIVVFNWLRCFLRSDNKDSRREAFKGLIASKHFLRGIGALRDYAINSGDSLTRRMLLGRLAAIAGPRYVRAARDTDVENYLDFIRPITRRKLEDMALRTLTLQRLKGREEATSHNVTDALPPVRIQDSEISEMARDFRQYLSALKQQYKIPFVFDL</sequence>
<dbReference type="EMBL" id="LT670817">
    <property type="protein sequence ID" value="SHG23959.1"/>
    <property type="molecule type" value="Genomic_DNA"/>
</dbReference>
<evidence type="ECO:0000313" key="1">
    <source>
        <dbReference type="EMBL" id="SHG23959.1"/>
    </source>
</evidence>
<gene>
    <name evidence="1" type="ORF">SAMN05443248_0827</name>
</gene>
<dbReference type="Gene3D" id="2.160.20.80">
    <property type="entry name" value="E3 ubiquitin-protein ligase SopA"/>
    <property type="match status" value="1"/>
</dbReference>
<accession>A0A1M5I799</accession>
<dbReference type="Proteomes" id="UP000189796">
    <property type="component" value="Chromosome I"/>
</dbReference>
<dbReference type="AlphaFoldDB" id="A0A1M5I799"/>
<dbReference type="InterPro" id="IPR001646">
    <property type="entry name" value="5peptide_repeat"/>
</dbReference>
<dbReference type="SUPFAM" id="SSF141571">
    <property type="entry name" value="Pentapeptide repeat-like"/>
    <property type="match status" value="1"/>
</dbReference>
<reference evidence="1 2" key="1">
    <citation type="submission" date="2016-11" db="EMBL/GenBank/DDBJ databases">
        <authorList>
            <person name="Jaros S."/>
            <person name="Januszkiewicz K."/>
            <person name="Wedrychowicz H."/>
        </authorList>
    </citation>
    <scope>NUCLEOTIDE SEQUENCE [LARGE SCALE GENOMIC DNA]</scope>
    <source>
        <strain evidence="1 2">GAS138</strain>
    </source>
</reference>
<dbReference type="Pfam" id="PF00805">
    <property type="entry name" value="Pentapeptide"/>
    <property type="match status" value="1"/>
</dbReference>